<comment type="caution">
    <text evidence="3">The sequence shown here is derived from an EMBL/GenBank/DDBJ whole genome shotgun (WGS) entry which is preliminary data.</text>
</comment>
<name>A0AAD3YAC9_9TREE</name>
<dbReference type="Gene3D" id="1.20.1280.50">
    <property type="match status" value="1"/>
</dbReference>
<organism evidence="3 4">
    <name type="scientific">Cutaneotrichosporon spelunceum</name>
    <dbReference type="NCBI Taxonomy" id="1672016"/>
    <lineage>
        <taxon>Eukaryota</taxon>
        <taxon>Fungi</taxon>
        <taxon>Dikarya</taxon>
        <taxon>Basidiomycota</taxon>
        <taxon>Agaricomycotina</taxon>
        <taxon>Tremellomycetes</taxon>
        <taxon>Trichosporonales</taxon>
        <taxon>Trichosporonaceae</taxon>
        <taxon>Cutaneotrichosporon</taxon>
    </lineage>
</organism>
<dbReference type="AlphaFoldDB" id="A0AAD3YAC9"/>
<dbReference type="Gene3D" id="2.130.10.10">
    <property type="entry name" value="YVTN repeat-like/Quinoprotein amine dehydrogenase"/>
    <property type="match status" value="1"/>
</dbReference>
<dbReference type="SUPFAM" id="SSF81383">
    <property type="entry name" value="F-box domain"/>
    <property type="match status" value="1"/>
</dbReference>
<feature type="domain" description="F-box" evidence="2">
    <location>
        <begin position="76"/>
        <end position="122"/>
    </location>
</feature>
<dbReference type="EMBL" id="BTCM01000002">
    <property type="protein sequence ID" value="GMK55880.1"/>
    <property type="molecule type" value="Genomic_DNA"/>
</dbReference>
<dbReference type="InterPro" id="IPR036322">
    <property type="entry name" value="WD40_repeat_dom_sf"/>
</dbReference>
<reference evidence="3" key="1">
    <citation type="journal article" date="2023" name="BMC Genomics">
        <title>Chromosome-level genome assemblies of Cutaneotrichosporon spp. (Trichosporonales, Basidiomycota) reveal imbalanced evolution between nucleotide sequences and chromosome synteny.</title>
        <authorList>
            <person name="Kobayashi Y."/>
            <person name="Kayamori A."/>
            <person name="Aoki K."/>
            <person name="Shiwa Y."/>
            <person name="Matsutani M."/>
            <person name="Fujita N."/>
            <person name="Sugita T."/>
            <person name="Iwasaki W."/>
            <person name="Tanaka N."/>
            <person name="Takashima M."/>
        </authorList>
    </citation>
    <scope>NUCLEOTIDE SEQUENCE</scope>
    <source>
        <strain evidence="3">HIS016</strain>
    </source>
</reference>
<evidence type="ECO:0000259" key="2">
    <source>
        <dbReference type="PROSITE" id="PS50181"/>
    </source>
</evidence>
<dbReference type="InterPro" id="IPR015943">
    <property type="entry name" value="WD40/YVTN_repeat-like_dom_sf"/>
</dbReference>
<evidence type="ECO:0000256" key="1">
    <source>
        <dbReference type="SAM" id="MobiDB-lite"/>
    </source>
</evidence>
<dbReference type="Proteomes" id="UP001222932">
    <property type="component" value="Unassembled WGS sequence"/>
</dbReference>
<dbReference type="SUPFAM" id="SSF50978">
    <property type="entry name" value="WD40 repeat-like"/>
    <property type="match status" value="1"/>
</dbReference>
<accession>A0AAD3YAC9</accession>
<evidence type="ECO:0000313" key="3">
    <source>
        <dbReference type="EMBL" id="GMK55880.1"/>
    </source>
</evidence>
<reference evidence="3" key="2">
    <citation type="submission" date="2023-06" db="EMBL/GenBank/DDBJ databases">
        <authorList>
            <person name="Kobayashi Y."/>
            <person name="Kayamori A."/>
            <person name="Aoki K."/>
            <person name="Shiwa Y."/>
            <person name="Fujita N."/>
            <person name="Sugita T."/>
            <person name="Iwasaki W."/>
            <person name="Tanaka N."/>
            <person name="Takashima M."/>
        </authorList>
    </citation>
    <scope>NUCLEOTIDE SEQUENCE</scope>
    <source>
        <strain evidence="3">HIS016</strain>
    </source>
</reference>
<keyword evidence="4" id="KW-1185">Reference proteome</keyword>
<gene>
    <name evidence="3" type="ORF">CspeluHIS016_0209360</name>
</gene>
<dbReference type="PROSITE" id="PS50181">
    <property type="entry name" value="FBOX"/>
    <property type="match status" value="1"/>
</dbReference>
<evidence type="ECO:0000313" key="4">
    <source>
        <dbReference type="Proteomes" id="UP001222932"/>
    </source>
</evidence>
<feature type="region of interest" description="Disordered" evidence="1">
    <location>
        <begin position="814"/>
        <end position="840"/>
    </location>
</feature>
<sequence>MPSPSLYIEDQLDYSNLEQHYLDDDHDYDDDPYYPEVPSSAANLGPAKKGRQRKQSGLRHRLNVKDDDAEDEEIGPCYILNLPNDVLHVLLVRLQPRSLLQLGATCKFLHDELKSESVWRQCYINRFLWEGAAGNGRAREEVKALVQGCSGIGGRGWKKEALSRDAMLERWLVSRSSNVIHHPFPVLINKMSLSYPPLLSHAKAPMVIGKMSNSGFTSSAGSSAKISHRQRYETMKAVSTRPAPALFCASQEHAAVIKSDPLTGKVSKGVWGPTEDANFHIRPQWDPGLASFIFLPKRSQSHILWGLQSGSCVHTSLQSRAHAKYGGRPTSVNVMSLPNDMHEGAVLSIYQPESQGKDPMKWVSGGQDGRLKYWQLNPGSARSGKLTPSEGVSANIICVFSSEPVEKPFKDRSEEVRLRQMASPDGIYLTACDVQHDVVCGVTCDGDLRLWFSATTSPREVRLDVGSEADYGGVTDLNLVTWWSANGLTASVLIHHLRHPNFARHDISLNGDSHKIKTVFFSTDGEAPLTTLQAFLLPSSPISQPPEARHTLSARIITPSDSGVASPAAPDADEENFRNVSPAGEQFGRVVVGGDLHGRVYIWEWDGRPIGGIIKPIRDWAVCDGKITAVEMSCGLVAVGAFNGQVWVYDPLPPEPTRLRKLGSPAHLTPGDLIVAETDEHRAKFFNVNHLILENDLIVAAIGRNVLAWRAGTGKGRQSGKNSNANRRGAPGGGRSEFRGHSRTLDLRDLHQDAVDSHYEIRAENEATRAHTSHEDQHLAVMNDLGLADGDEALRYAILLSQQEADASAAAAAERLSTGSSPERVRADPGAGVPDVSLNDGTAMSDDEAAAIQAVEEFERAEAARKAARTREDEDDLAEVLEQIRVAELAEAALRERKGI</sequence>
<feature type="compositionally biased region" description="Basic residues" evidence="1">
    <location>
        <begin position="48"/>
        <end position="62"/>
    </location>
</feature>
<dbReference type="Pfam" id="PF12937">
    <property type="entry name" value="F-box-like"/>
    <property type="match status" value="1"/>
</dbReference>
<feature type="region of interest" description="Disordered" evidence="1">
    <location>
        <begin position="24"/>
        <end position="64"/>
    </location>
</feature>
<protein>
    <recommendedName>
        <fullName evidence="2">F-box domain-containing protein</fullName>
    </recommendedName>
</protein>
<feature type="compositionally biased region" description="Acidic residues" evidence="1">
    <location>
        <begin position="24"/>
        <end position="33"/>
    </location>
</feature>
<dbReference type="InterPro" id="IPR036047">
    <property type="entry name" value="F-box-like_dom_sf"/>
</dbReference>
<feature type="region of interest" description="Disordered" evidence="1">
    <location>
        <begin position="713"/>
        <end position="744"/>
    </location>
</feature>
<proteinExistence type="predicted"/>
<dbReference type="InterPro" id="IPR001810">
    <property type="entry name" value="F-box_dom"/>
</dbReference>